<evidence type="ECO:0008006" key="4">
    <source>
        <dbReference type="Google" id="ProtNLM"/>
    </source>
</evidence>
<dbReference type="SUPFAM" id="SSF57997">
    <property type="entry name" value="Tropomyosin"/>
    <property type="match status" value="1"/>
</dbReference>
<comment type="caution">
    <text evidence="2">The sequence shown here is derived from an EMBL/GenBank/DDBJ whole genome shotgun (WGS) entry which is preliminary data.</text>
</comment>
<dbReference type="Gene3D" id="1.10.287.1490">
    <property type="match status" value="1"/>
</dbReference>
<dbReference type="RefSeq" id="WP_144228257.1">
    <property type="nucleotide sequence ID" value="NZ_CBCRVV010000001.1"/>
</dbReference>
<feature type="region of interest" description="Disordered" evidence="1">
    <location>
        <begin position="72"/>
        <end position="94"/>
    </location>
</feature>
<evidence type="ECO:0000313" key="2">
    <source>
        <dbReference type="EMBL" id="TSJ77915.1"/>
    </source>
</evidence>
<proteinExistence type="predicted"/>
<dbReference type="AlphaFoldDB" id="A0A556QMQ4"/>
<organism evidence="2 3">
    <name type="scientific">Rariglobus hedericola</name>
    <dbReference type="NCBI Taxonomy" id="2597822"/>
    <lineage>
        <taxon>Bacteria</taxon>
        <taxon>Pseudomonadati</taxon>
        <taxon>Verrucomicrobiota</taxon>
        <taxon>Opitutia</taxon>
        <taxon>Opitutales</taxon>
        <taxon>Opitutaceae</taxon>
        <taxon>Rariglobus</taxon>
    </lineage>
</organism>
<gene>
    <name evidence="2" type="ORF">FPL22_00980</name>
</gene>
<dbReference type="EMBL" id="VMBG01000001">
    <property type="protein sequence ID" value="TSJ77915.1"/>
    <property type="molecule type" value="Genomic_DNA"/>
</dbReference>
<feature type="region of interest" description="Disordered" evidence="1">
    <location>
        <begin position="154"/>
        <end position="174"/>
    </location>
</feature>
<feature type="compositionally biased region" description="Low complexity" evidence="1">
    <location>
        <begin position="158"/>
        <end position="174"/>
    </location>
</feature>
<evidence type="ECO:0000256" key="1">
    <source>
        <dbReference type="SAM" id="MobiDB-lite"/>
    </source>
</evidence>
<keyword evidence="3" id="KW-1185">Reference proteome</keyword>
<sequence length="259" mass="26891">MKSLTLALCVIAILGSAASTFFYFQIGNTKEQLQQEVSNAKTETTQLQGKLTESSAQGEALQKRLAALDSDLGEAKSKTTAAESRNTQLSRDVSQLRNQLTAKTDAEQSLNGEISQLKRELAQAKLSASAATPEEIEAYKSKIETLEARVKEFDAGRSNTTGSMANTTGGTASGNTAGAPVADLSAEVVSIGAQNAFVVLNAGSTQGVQTGQHFAIIRSGATVATSQVSSVQENFSIAQINAGSINGGLAKGDTAKLTK</sequence>
<protein>
    <recommendedName>
        <fullName evidence="4">Chromosome partition protein Smc</fullName>
    </recommendedName>
</protein>
<evidence type="ECO:0000313" key="3">
    <source>
        <dbReference type="Proteomes" id="UP000315648"/>
    </source>
</evidence>
<accession>A0A556QMQ4</accession>
<dbReference type="OrthoDB" id="9850126at2"/>
<name>A0A556QMQ4_9BACT</name>
<dbReference type="Proteomes" id="UP000315648">
    <property type="component" value="Unassembled WGS sequence"/>
</dbReference>
<reference evidence="2 3" key="1">
    <citation type="submission" date="2019-07" db="EMBL/GenBank/DDBJ databases">
        <title>Description of 53C-WASEF.</title>
        <authorList>
            <person name="Pitt A."/>
            <person name="Hahn M.W."/>
        </authorList>
    </citation>
    <scope>NUCLEOTIDE SEQUENCE [LARGE SCALE GENOMIC DNA]</scope>
    <source>
        <strain evidence="2 3">53C-WASEF</strain>
    </source>
</reference>
<feature type="compositionally biased region" description="Polar residues" evidence="1">
    <location>
        <begin position="78"/>
        <end position="94"/>
    </location>
</feature>